<accession>A0A974RWN8</accession>
<dbReference type="RefSeq" id="WP_201091898.1">
    <property type="nucleotide sequence ID" value="NZ_CP067393.1"/>
</dbReference>
<dbReference type="EMBL" id="CP067393">
    <property type="protein sequence ID" value="QQP85370.1"/>
    <property type="molecule type" value="Genomic_DNA"/>
</dbReference>
<organism evidence="1 2">
    <name type="scientific">Entomomonas asaccharolytica</name>
    <dbReference type="NCBI Taxonomy" id="2785331"/>
    <lineage>
        <taxon>Bacteria</taxon>
        <taxon>Pseudomonadati</taxon>
        <taxon>Pseudomonadota</taxon>
        <taxon>Gammaproteobacteria</taxon>
        <taxon>Pseudomonadales</taxon>
        <taxon>Pseudomonadaceae</taxon>
        <taxon>Entomomonas</taxon>
    </lineage>
</organism>
<dbReference type="Proteomes" id="UP000595278">
    <property type="component" value="Chromosome"/>
</dbReference>
<reference evidence="1 2" key="1">
    <citation type="submission" date="2021-01" db="EMBL/GenBank/DDBJ databases">
        <title>Entomomonas sp. F2A isolated from a house cricket (Acheta domesticus).</title>
        <authorList>
            <person name="Spergser J."/>
            <person name="Busse H.-J."/>
        </authorList>
    </citation>
    <scope>NUCLEOTIDE SEQUENCE [LARGE SCALE GENOMIC DNA]</scope>
    <source>
        <strain evidence="1 2">F2A</strain>
    </source>
</reference>
<name>A0A974RWN8_9GAMM</name>
<proteinExistence type="predicted"/>
<gene>
    <name evidence="1" type="ORF">JHT90_13470</name>
</gene>
<dbReference type="KEGG" id="eaz:JHT90_13470"/>
<keyword evidence="2" id="KW-1185">Reference proteome</keyword>
<sequence length="52" mass="6100">MTKVRGLREDIQLGLALKQQMEQWLLTSYQTTNKHITKIDSLTAQPKHNKTY</sequence>
<evidence type="ECO:0000313" key="1">
    <source>
        <dbReference type="EMBL" id="QQP85370.1"/>
    </source>
</evidence>
<protein>
    <submittedName>
        <fullName evidence="1">Uncharacterized protein</fullName>
    </submittedName>
</protein>
<evidence type="ECO:0000313" key="2">
    <source>
        <dbReference type="Proteomes" id="UP000595278"/>
    </source>
</evidence>
<dbReference type="AlphaFoldDB" id="A0A974RWN8"/>